<protein>
    <submittedName>
        <fullName evidence="3">Uncharacterized protein</fullName>
    </submittedName>
</protein>
<reference evidence="3" key="2">
    <citation type="submission" date="2023-05" db="EMBL/GenBank/DDBJ databases">
        <authorList>
            <person name="Fouks B."/>
        </authorList>
    </citation>
    <scope>NUCLEOTIDE SEQUENCE</scope>
    <source>
        <strain evidence="3">Stay&amp;Tobe</strain>
        <tissue evidence="3">Testes</tissue>
    </source>
</reference>
<feature type="region of interest" description="Disordered" evidence="1">
    <location>
        <begin position="17"/>
        <end position="77"/>
    </location>
</feature>
<evidence type="ECO:0000313" key="3">
    <source>
        <dbReference type="EMBL" id="KAJ9593762.1"/>
    </source>
</evidence>
<gene>
    <name evidence="3" type="ORF">L9F63_027596</name>
</gene>
<dbReference type="Proteomes" id="UP001233999">
    <property type="component" value="Unassembled WGS sequence"/>
</dbReference>
<keyword evidence="4" id="KW-1185">Reference proteome</keyword>
<reference evidence="3" key="1">
    <citation type="journal article" date="2023" name="IScience">
        <title>Live-bearing cockroach genome reveals convergent evolutionary mechanisms linked to viviparity in insects and beyond.</title>
        <authorList>
            <person name="Fouks B."/>
            <person name="Harrison M.C."/>
            <person name="Mikhailova A.A."/>
            <person name="Marchal E."/>
            <person name="English S."/>
            <person name="Carruthers M."/>
            <person name="Jennings E.C."/>
            <person name="Chiamaka E.L."/>
            <person name="Frigard R.A."/>
            <person name="Pippel M."/>
            <person name="Attardo G.M."/>
            <person name="Benoit J.B."/>
            <person name="Bornberg-Bauer E."/>
            <person name="Tobe S.S."/>
        </authorList>
    </citation>
    <scope>NUCLEOTIDE SEQUENCE</scope>
    <source>
        <strain evidence="3">Stay&amp;Tobe</strain>
    </source>
</reference>
<comment type="caution">
    <text evidence="3">The sequence shown here is derived from an EMBL/GenBank/DDBJ whole genome shotgun (WGS) entry which is preliminary data.</text>
</comment>
<feature type="compositionally biased region" description="Low complexity" evidence="1">
    <location>
        <begin position="66"/>
        <end position="77"/>
    </location>
</feature>
<proteinExistence type="predicted"/>
<name>A0AAD8A8N5_DIPPU</name>
<dbReference type="EMBL" id="JASPKZ010003396">
    <property type="protein sequence ID" value="KAJ9593762.1"/>
    <property type="molecule type" value="Genomic_DNA"/>
</dbReference>
<evidence type="ECO:0000256" key="2">
    <source>
        <dbReference type="SAM" id="SignalP"/>
    </source>
</evidence>
<accession>A0AAD8A8N5</accession>
<organism evidence="3 4">
    <name type="scientific">Diploptera punctata</name>
    <name type="common">Pacific beetle cockroach</name>
    <dbReference type="NCBI Taxonomy" id="6984"/>
    <lineage>
        <taxon>Eukaryota</taxon>
        <taxon>Metazoa</taxon>
        <taxon>Ecdysozoa</taxon>
        <taxon>Arthropoda</taxon>
        <taxon>Hexapoda</taxon>
        <taxon>Insecta</taxon>
        <taxon>Pterygota</taxon>
        <taxon>Neoptera</taxon>
        <taxon>Polyneoptera</taxon>
        <taxon>Dictyoptera</taxon>
        <taxon>Blattodea</taxon>
        <taxon>Blaberoidea</taxon>
        <taxon>Blaberidae</taxon>
        <taxon>Diplopterinae</taxon>
        <taxon>Diploptera</taxon>
    </lineage>
</organism>
<keyword evidence="2" id="KW-0732">Signal</keyword>
<feature type="non-terminal residue" evidence="3">
    <location>
        <position position="77"/>
    </location>
</feature>
<feature type="signal peptide" evidence="2">
    <location>
        <begin position="1"/>
        <end position="17"/>
    </location>
</feature>
<dbReference type="AlphaFoldDB" id="A0AAD8A8N5"/>
<sequence>VGKLFIDVLWLPVVSDCSPQQTPRVSSNNSNNSSSSSSGAATSASSGSAAGMAVSRVPSPPPPEVNTPVAENWCYTQ</sequence>
<feature type="chain" id="PRO_5042088624" evidence="2">
    <location>
        <begin position="18"/>
        <end position="77"/>
    </location>
</feature>
<feature type="non-terminal residue" evidence="3">
    <location>
        <position position="1"/>
    </location>
</feature>
<evidence type="ECO:0000313" key="4">
    <source>
        <dbReference type="Proteomes" id="UP001233999"/>
    </source>
</evidence>
<feature type="compositionally biased region" description="Low complexity" evidence="1">
    <location>
        <begin position="26"/>
        <end position="57"/>
    </location>
</feature>
<evidence type="ECO:0000256" key="1">
    <source>
        <dbReference type="SAM" id="MobiDB-lite"/>
    </source>
</evidence>